<sequence length="153" mass="17647">MWDFAGQHVYHATHELFFSSQSLYVHAVPSKNLTLDDVSPRLGYGSNNPDTSKKRASFTKDERGQGAFKLTYDSSDEEDDDFFDSEQQARRARRALEQDIDEKLQFWIDCIQSSAPGSAILPIASYDDYLSTEEATLRCQIMKERLRKHEEKE</sequence>
<protein>
    <submittedName>
        <fullName evidence="2">Uncharacterized protein</fullName>
    </submittedName>
</protein>
<evidence type="ECO:0000313" key="3">
    <source>
        <dbReference type="Proteomes" id="UP001224775"/>
    </source>
</evidence>
<proteinExistence type="predicted"/>
<accession>A0AAD9DIM4</accession>
<evidence type="ECO:0000313" key="2">
    <source>
        <dbReference type="EMBL" id="KAK1748617.1"/>
    </source>
</evidence>
<organism evidence="2 3">
    <name type="scientific">Skeletonema marinoi</name>
    <dbReference type="NCBI Taxonomy" id="267567"/>
    <lineage>
        <taxon>Eukaryota</taxon>
        <taxon>Sar</taxon>
        <taxon>Stramenopiles</taxon>
        <taxon>Ochrophyta</taxon>
        <taxon>Bacillariophyta</taxon>
        <taxon>Coscinodiscophyceae</taxon>
        <taxon>Thalassiosirophycidae</taxon>
        <taxon>Thalassiosirales</taxon>
        <taxon>Skeletonemataceae</taxon>
        <taxon>Skeletonema</taxon>
        <taxon>Skeletonema marinoi-dohrnii complex</taxon>
    </lineage>
</organism>
<evidence type="ECO:0000256" key="1">
    <source>
        <dbReference type="SAM" id="MobiDB-lite"/>
    </source>
</evidence>
<dbReference type="Proteomes" id="UP001224775">
    <property type="component" value="Unassembled WGS sequence"/>
</dbReference>
<dbReference type="InterPro" id="IPR027417">
    <property type="entry name" value="P-loop_NTPase"/>
</dbReference>
<feature type="region of interest" description="Disordered" evidence="1">
    <location>
        <begin position="38"/>
        <end position="62"/>
    </location>
</feature>
<keyword evidence="3" id="KW-1185">Reference proteome</keyword>
<name>A0AAD9DIM4_9STRA</name>
<comment type="caution">
    <text evidence="2">The sequence shown here is derived from an EMBL/GenBank/DDBJ whole genome shotgun (WGS) entry which is preliminary data.</text>
</comment>
<dbReference type="AlphaFoldDB" id="A0AAD9DIM4"/>
<dbReference type="EMBL" id="JATAAI010000001">
    <property type="protein sequence ID" value="KAK1748617.1"/>
    <property type="molecule type" value="Genomic_DNA"/>
</dbReference>
<dbReference type="Gene3D" id="3.40.50.300">
    <property type="entry name" value="P-loop containing nucleotide triphosphate hydrolases"/>
    <property type="match status" value="1"/>
</dbReference>
<reference evidence="2" key="1">
    <citation type="submission" date="2023-06" db="EMBL/GenBank/DDBJ databases">
        <title>Survivors Of The Sea: Transcriptome response of Skeletonema marinoi to long-term dormancy.</title>
        <authorList>
            <person name="Pinder M.I.M."/>
            <person name="Kourtchenko O."/>
            <person name="Robertson E.K."/>
            <person name="Larsson T."/>
            <person name="Maumus F."/>
            <person name="Osuna-Cruz C.M."/>
            <person name="Vancaester E."/>
            <person name="Stenow R."/>
            <person name="Vandepoele K."/>
            <person name="Ploug H."/>
            <person name="Bruchert V."/>
            <person name="Godhe A."/>
            <person name="Topel M."/>
        </authorList>
    </citation>
    <scope>NUCLEOTIDE SEQUENCE</scope>
    <source>
        <strain evidence="2">R05AC</strain>
    </source>
</reference>
<gene>
    <name evidence="2" type="ORF">QTG54_000556</name>
</gene>